<organism evidence="2 3">
    <name type="scientific">Nocardioides jiangsuensis</name>
    <dbReference type="NCBI Taxonomy" id="2866161"/>
    <lineage>
        <taxon>Bacteria</taxon>
        <taxon>Bacillati</taxon>
        <taxon>Actinomycetota</taxon>
        <taxon>Actinomycetes</taxon>
        <taxon>Propionibacteriales</taxon>
        <taxon>Nocardioidaceae</taxon>
        <taxon>Nocardioides</taxon>
    </lineage>
</organism>
<evidence type="ECO:0000313" key="3">
    <source>
        <dbReference type="Proteomes" id="UP000754710"/>
    </source>
</evidence>
<comment type="caution">
    <text evidence="2">The sequence shown here is derived from an EMBL/GenBank/DDBJ whole genome shotgun (WGS) entry which is preliminary data.</text>
</comment>
<dbReference type="EMBL" id="JAIEZQ010000002">
    <property type="protein sequence ID" value="MBY9076063.1"/>
    <property type="molecule type" value="Genomic_DNA"/>
</dbReference>
<proteinExistence type="predicted"/>
<name>A0ABS7RLY5_9ACTN</name>
<evidence type="ECO:0008006" key="4">
    <source>
        <dbReference type="Google" id="ProtNLM"/>
    </source>
</evidence>
<gene>
    <name evidence="2" type="ORF">K1X13_14605</name>
</gene>
<protein>
    <recommendedName>
        <fullName evidence="4">Secreted protein</fullName>
    </recommendedName>
</protein>
<dbReference type="RefSeq" id="WP_221025747.1">
    <property type="nucleotide sequence ID" value="NZ_JAIEZQ010000002.1"/>
</dbReference>
<keyword evidence="3" id="KW-1185">Reference proteome</keyword>
<feature type="chain" id="PRO_5046072624" description="Secreted protein" evidence="1">
    <location>
        <begin position="25"/>
        <end position="113"/>
    </location>
</feature>
<feature type="signal peptide" evidence="1">
    <location>
        <begin position="1"/>
        <end position="24"/>
    </location>
</feature>
<evidence type="ECO:0000256" key="1">
    <source>
        <dbReference type="SAM" id="SignalP"/>
    </source>
</evidence>
<keyword evidence="1" id="KW-0732">Signal</keyword>
<accession>A0ABS7RLY5</accession>
<dbReference type="Proteomes" id="UP000754710">
    <property type="component" value="Unassembled WGS sequence"/>
</dbReference>
<reference evidence="2 3" key="1">
    <citation type="submission" date="2021-08" db="EMBL/GenBank/DDBJ databases">
        <title>Nocardioides bacterium WL0053 sp. nov., isolated from the sediment.</title>
        <authorList>
            <person name="Wang L."/>
            <person name="Zhang D."/>
            <person name="Zhang A."/>
        </authorList>
    </citation>
    <scope>NUCLEOTIDE SEQUENCE [LARGE SCALE GENOMIC DNA]</scope>
    <source>
        <strain evidence="2 3">WL0053</strain>
    </source>
</reference>
<sequence length="113" mass="12642">MGGRRVLVVAVLLPLLCMVTVAWAGTRWVPPDDTITHVSGTADRGFHVERHDGSQLWTPTLSEAVAECGEYDRLLARARCRVQVRTWYRDLGDTKRALRYARLYGEGDATMGP</sequence>
<evidence type="ECO:0000313" key="2">
    <source>
        <dbReference type="EMBL" id="MBY9076063.1"/>
    </source>
</evidence>